<evidence type="ECO:0000313" key="8">
    <source>
        <dbReference type="Proteomes" id="UP000251314"/>
    </source>
</evidence>
<dbReference type="VEuPathDB" id="FungiDB:PC110_g14327"/>
<organism evidence="7 8">
    <name type="scientific">Phytophthora cactorum</name>
    <dbReference type="NCBI Taxonomy" id="29920"/>
    <lineage>
        <taxon>Eukaryota</taxon>
        <taxon>Sar</taxon>
        <taxon>Stramenopiles</taxon>
        <taxon>Oomycota</taxon>
        <taxon>Peronosporomycetes</taxon>
        <taxon>Peronosporales</taxon>
        <taxon>Peronosporaceae</taxon>
        <taxon>Phytophthora</taxon>
    </lineage>
</organism>
<dbReference type="EMBL" id="MJFZ01000435">
    <property type="protein sequence ID" value="RAW29310.1"/>
    <property type="molecule type" value="Genomic_DNA"/>
</dbReference>
<evidence type="ECO:0000313" key="6">
    <source>
        <dbReference type="EMBL" id="KAG6947520.1"/>
    </source>
</evidence>
<dbReference type="Proteomes" id="UP000760860">
    <property type="component" value="Unassembled WGS sequence"/>
</dbReference>
<dbReference type="EMBL" id="JAENGZ010001536">
    <property type="protein sequence ID" value="KAG6947520.1"/>
    <property type="molecule type" value="Genomic_DNA"/>
</dbReference>
<dbReference type="Proteomes" id="UP000736787">
    <property type="component" value="Unassembled WGS sequence"/>
</dbReference>
<keyword evidence="8" id="KW-1185">Reference proteome</keyword>
<dbReference type="EMBL" id="RCMV01001476">
    <property type="protein sequence ID" value="KAG3208434.1"/>
    <property type="molecule type" value="Genomic_DNA"/>
</dbReference>
<sequence length="131" mass="15680">MTSEAVESQPKKRTVWVRWMDERHLLARTWIWSRYPTTQKSSRKQLTLCTTRSNQRVRIDSPMWYGRSSRYEEAYFADRDSLDLHEDIGEYGESKEKPLVAEIPDNRGTMALELHDISRFQHADRVFPWKC</sequence>
<reference evidence="6" key="3">
    <citation type="submission" date="2021-01" db="EMBL/GenBank/DDBJ databases">
        <title>Phytophthora aleatoria, a newly-described species from Pinus radiata is distinct from Phytophthora cactorum isolates based on comparative genomics.</title>
        <authorList>
            <person name="Mcdougal R."/>
            <person name="Panda P."/>
            <person name="Williams N."/>
            <person name="Studholme D.J."/>
        </authorList>
    </citation>
    <scope>NUCLEOTIDE SEQUENCE</scope>
    <source>
        <strain evidence="6">NZFS 3830</strain>
    </source>
</reference>
<evidence type="ECO:0000313" key="2">
    <source>
        <dbReference type="EMBL" id="KAG2894605.1"/>
    </source>
</evidence>
<dbReference type="Proteomes" id="UP000774804">
    <property type="component" value="Unassembled WGS sequence"/>
</dbReference>
<dbReference type="EMBL" id="RCMG01001350">
    <property type="protein sequence ID" value="KAG2829556.1"/>
    <property type="molecule type" value="Genomic_DNA"/>
</dbReference>
<proteinExistence type="predicted"/>
<dbReference type="Proteomes" id="UP000697107">
    <property type="component" value="Unassembled WGS sequence"/>
</dbReference>
<name>A0A329RYB1_9STRA</name>
<evidence type="ECO:0000313" key="1">
    <source>
        <dbReference type="EMBL" id="KAG2829556.1"/>
    </source>
</evidence>
<dbReference type="EMBL" id="RCMK01001421">
    <property type="protein sequence ID" value="KAG2894605.1"/>
    <property type="molecule type" value="Genomic_DNA"/>
</dbReference>
<comment type="caution">
    <text evidence="7">The sequence shown here is derived from an EMBL/GenBank/DDBJ whole genome shotgun (WGS) entry which is preliminary data.</text>
</comment>
<evidence type="ECO:0000313" key="5">
    <source>
        <dbReference type="EMBL" id="KAG3208434.1"/>
    </source>
</evidence>
<evidence type="ECO:0000313" key="4">
    <source>
        <dbReference type="EMBL" id="KAG2975084.1"/>
    </source>
</evidence>
<reference evidence="1" key="2">
    <citation type="submission" date="2018-10" db="EMBL/GenBank/DDBJ databases">
        <title>Effector identification in a new, highly contiguous assembly of the strawberry crown rot pathogen Phytophthora cactorum.</title>
        <authorList>
            <person name="Armitage A.D."/>
            <person name="Nellist C.F."/>
            <person name="Bates H."/>
            <person name="Vickerstaff R.J."/>
            <person name="Harrison R.J."/>
        </authorList>
    </citation>
    <scope>NUCLEOTIDE SEQUENCE</scope>
    <source>
        <strain evidence="1">15-7</strain>
        <strain evidence="3">4032</strain>
        <strain evidence="2">4040</strain>
        <strain evidence="4">P415</strain>
        <strain evidence="5">P421</strain>
    </source>
</reference>
<dbReference type="Proteomes" id="UP000251314">
    <property type="component" value="Unassembled WGS sequence"/>
</dbReference>
<dbReference type="EMBL" id="RCMI01000483">
    <property type="protein sequence ID" value="KAG2908789.1"/>
    <property type="molecule type" value="Genomic_DNA"/>
</dbReference>
<evidence type="ECO:0000313" key="3">
    <source>
        <dbReference type="EMBL" id="KAG2908789.1"/>
    </source>
</evidence>
<dbReference type="Proteomes" id="UP000735874">
    <property type="component" value="Unassembled WGS sequence"/>
</dbReference>
<reference evidence="7 8" key="1">
    <citation type="submission" date="2018-01" db="EMBL/GenBank/DDBJ databases">
        <title>Draft genome of the strawberry crown rot pathogen Phytophthora cactorum.</title>
        <authorList>
            <person name="Armitage A.D."/>
            <person name="Lysoe E."/>
            <person name="Nellist C.F."/>
            <person name="Harrison R.J."/>
            <person name="Brurberg M.B."/>
        </authorList>
    </citation>
    <scope>NUCLEOTIDE SEQUENCE [LARGE SCALE GENOMIC DNA]</scope>
    <source>
        <strain evidence="7 8">10300</strain>
    </source>
</reference>
<protein>
    <submittedName>
        <fullName evidence="7">Uncharacterized protein</fullName>
    </submittedName>
</protein>
<accession>A0A329RYB1</accession>
<dbReference type="EMBL" id="RCML01000507">
    <property type="protein sequence ID" value="KAG2975084.1"/>
    <property type="molecule type" value="Genomic_DNA"/>
</dbReference>
<dbReference type="AlphaFoldDB" id="A0A329RYB1"/>
<dbReference type="Proteomes" id="UP000688947">
    <property type="component" value="Unassembled WGS sequence"/>
</dbReference>
<gene>
    <name evidence="6" type="ORF">JG687_00016052</name>
    <name evidence="7" type="ORF">PC110_g14327</name>
    <name evidence="1" type="ORF">PC113_g21261</name>
    <name evidence="3" type="ORF">PC115_g13492</name>
    <name evidence="2" type="ORF">PC117_g23435</name>
    <name evidence="4" type="ORF">PC118_g14153</name>
    <name evidence="5" type="ORF">PC129_g20535</name>
</gene>
<evidence type="ECO:0000313" key="7">
    <source>
        <dbReference type="EMBL" id="RAW29310.1"/>
    </source>
</evidence>
<dbReference type="OrthoDB" id="10269122at2759"/>